<keyword evidence="3 8" id="KW-0819">tRNA processing</keyword>
<evidence type="ECO:0000256" key="3">
    <source>
        <dbReference type="ARBA" id="ARBA00022694"/>
    </source>
</evidence>
<comment type="catalytic activity">
    <reaction evidence="7 8">
        <text>L-threonylcarbamoyladenylate + adenosine(37) in tRNA = N(6)-L-threonylcarbamoyladenosine(37) in tRNA + AMP + H(+)</text>
        <dbReference type="Rhea" id="RHEA:37059"/>
        <dbReference type="Rhea" id="RHEA-COMP:10162"/>
        <dbReference type="Rhea" id="RHEA-COMP:10163"/>
        <dbReference type="ChEBI" id="CHEBI:15378"/>
        <dbReference type="ChEBI" id="CHEBI:73682"/>
        <dbReference type="ChEBI" id="CHEBI:74411"/>
        <dbReference type="ChEBI" id="CHEBI:74418"/>
        <dbReference type="ChEBI" id="CHEBI:456215"/>
        <dbReference type="EC" id="2.3.1.234"/>
    </reaction>
</comment>
<dbReference type="NCBIfam" id="TIGR00329">
    <property type="entry name" value="gcp_kae1"/>
    <property type="match status" value="1"/>
</dbReference>
<dbReference type="FunFam" id="3.30.420.40:FF:000040">
    <property type="entry name" value="tRNA N6-adenosine threonylcarbamoyltransferase"/>
    <property type="match status" value="1"/>
</dbReference>
<dbReference type="SUPFAM" id="SSF53067">
    <property type="entry name" value="Actin-like ATPase domain"/>
    <property type="match status" value="2"/>
</dbReference>
<accession>A0A1F6C3T1</accession>
<evidence type="ECO:0000256" key="2">
    <source>
        <dbReference type="ARBA" id="ARBA00022679"/>
    </source>
</evidence>
<sequence length="349" mass="36080">MTRSPLFLSGPVLGIETSCDETSASVVCDGRVLSNVIFSQADHGRYGGVVPELASRDHIRRILPVVDGALQGACVGVADLSGIAVTAGPGLVGSLLIGLCAAKSIAFANGLPLVGVHHIEGHLFAAFLEERHPSPPFVALIVSGGHTDLISVPQIGQYRPLGRTRDDAAGEAFDKVAKLLGLFRPGASAMGGPLISRLAETGNPHAVRFPRGLIDADHFDFSFSGLKTAVLHHVQGLGPDPFSGWASDVAAGFQAAAVDVLVAKTVRAAAFCGVRDVLVAGGVAANRALRGEMAKAAQGRDLSLFIPPPALCTDNAAMIAAAGSFRMSRGERSGLDLNADPRLPLRDVI</sequence>
<dbReference type="GO" id="GO:0005737">
    <property type="term" value="C:cytoplasm"/>
    <property type="evidence" value="ECO:0007669"/>
    <property type="project" value="UniProtKB-SubCell"/>
</dbReference>
<comment type="caution">
    <text evidence="8">Lacks conserved residue(s) required for the propagation of feature annotation.</text>
</comment>
<feature type="binding site" evidence="8">
    <location>
        <position position="118"/>
    </location>
    <ligand>
        <name>Fe cation</name>
        <dbReference type="ChEBI" id="CHEBI:24875"/>
    </ligand>
</feature>
<evidence type="ECO:0000256" key="1">
    <source>
        <dbReference type="ARBA" id="ARBA00022490"/>
    </source>
</evidence>
<keyword evidence="6 8" id="KW-0012">Acyltransferase</keyword>
<dbReference type="Proteomes" id="UP000178606">
    <property type="component" value="Unassembled WGS sequence"/>
</dbReference>
<feature type="binding site" evidence="8">
    <location>
        <position position="314"/>
    </location>
    <ligand>
        <name>Fe cation</name>
        <dbReference type="ChEBI" id="CHEBI:24875"/>
    </ligand>
</feature>
<feature type="binding site" evidence="8">
    <location>
        <position position="286"/>
    </location>
    <ligand>
        <name>substrate</name>
    </ligand>
</feature>
<dbReference type="PRINTS" id="PR00789">
    <property type="entry name" value="OSIALOPTASE"/>
</dbReference>
<organism evidence="10 11">
    <name type="scientific">Handelsmanbacteria sp. (strain RIFCSPLOWO2_12_FULL_64_10)</name>
    <dbReference type="NCBI Taxonomy" id="1817868"/>
    <lineage>
        <taxon>Bacteria</taxon>
        <taxon>Candidatus Handelsmaniibacteriota</taxon>
    </lineage>
</organism>
<gene>
    <name evidence="8" type="primary">tsaD</name>
    <name evidence="10" type="ORF">A3F84_27420</name>
</gene>
<comment type="function">
    <text evidence="8">Required for the formation of a threonylcarbamoyl group on adenosine at position 37 (t(6)A37) in tRNAs that read codons beginning with adenine. Is involved in the transfer of the threonylcarbamoyl moiety of threonylcarbamoyl-AMP (TC-AMP) to the N6 group of A37, together with TsaE and TsaB. TsaD likely plays a direct catalytic role in this reaction.</text>
</comment>
<keyword evidence="1 8" id="KW-0963">Cytoplasm</keyword>
<evidence type="ECO:0000256" key="6">
    <source>
        <dbReference type="ARBA" id="ARBA00023315"/>
    </source>
</evidence>
<dbReference type="FunFam" id="3.30.420.40:FF:000012">
    <property type="entry name" value="tRNA N6-adenosine threonylcarbamoyltransferase"/>
    <property type="match status" value="1"/>
</dbReference>
<evidence type="ECO:0000259" key="9">
    <source>
        <dbReference type="Pfam" id="PF00814"/>
    </source>
</evidence>
<dbReference type="InterPro" id="IPR000905">
    <property type="entry name" value="Gcp-like_dom"/>
</dbReference>
<comment type="subcellular location">
    <subcellularLocation>
        <location evidence="8">Cytoplasm</location>
    </subcellularLocation>
</comment>
<dbReference type="NCBIfam" id="TIGR03723">
    <property type="entry name" value="T6A_TsaD_YgjD"/>
    <property type="match status" value="1"/>
</dbReference>
<dbReference type="PANTHER" id="PTHR11735">
    <property type="entry name" value="TRNA N6-ADENOSINE THREONYLCARBAMOYLTRANSFERASE"/>
    <property type="match status" value="1"/>
</dbReference>
<keyword evidence="2 8" id="KW-0808">Transferase</keyword>
<evidence type="ECO:0000256" key="5">
    <source>
        <dbReference type="ARBA" id="ARBA00023004"/>
    </source>
</evidence>
<feature type="domain" description="Gcp-like" evidence="9">
    <location>
        <begin position="32"/>
        <end position="320"/>
    </location>
</feature>
<comment type="caution">
    <text evidence="10">The sequence shown here is derived from an EMBL/GenBank/DDBJ whole genome shotgun (WGS) entry which is preliminary data.</text>
</comment>
<name>A0A1F6C3T1_HANXR</name>
<dbReference type="GO" id="GO:0061711">
    <property type="term" value="F:tRNA N(6)-L-threonylcarbamoyladenine synthase activity"/>
    <property type="evidence" value="ECO:0007669"/>
    <property type="project" value="UniProtKB-EC"/>
</dbReference>
<feature type="binding site" evidence="8">
    <location>
        <position position="174"/>
    </location>
    <ligand>
        <name>substrate</name>
    </ligand>
</feature>
<evidence type="ECO:0000313" key="11">
    <source>
        <dbReference type="Proteomes" id="UP000178606"/>
    </source>
</evidence>
<dbReference type="EMBL" id="MFKF01000427">
    <property type="protein sequence ID" value="OGG43723.1"/>
    <property type="molecule type" value="Genomic_DNA"/>
</dbReference>
<dbReference type="InterPro" id="IPR017861">
    <property type="entry name" value="KAE1/TsaD"/>
</dbReference>
<feature type="binding site" evidence="8">
    <location>
        <position position="122"/>
    </location>
    <ligand>
        <name>Fe cation</name>
        <dbReference type="ChEBI" id="CHEBI:24875"/>
    </ligand>
</feature>
<proteinExistence type="inferred from homology"/>
<dbReference type="CDD" id="cd24133">
    <property type="entry name" value="ASKHA_NBD_TsaD_bac"/>
    <property type="match status" value="1"/>
</dbReference>
<dbReference type="InterPro" id="IPR043129">
    <property type="entry name" value="ATPase_NBD"/>
</dbReference>
<evidence type="ECO:0000313" key="10">
    <source>
        <dbReference type="EMBL" id="OGG43723.1"/>
    </source>
</evidence>
<dbReference type="GO" id="GO:0002949">
    <property type="term" value="P:tRNA threonylcarbamoyladenosine modification"/>
    <property type="evidence" value="ECO:0007669"/>
    <property type="project" value="UniProtKB-UniRule"/>
</dbReference>
<feature type="binding site" evidence="8">
    <location>
        <position position="192"/>
    </location>
    <ligand>
        <name>substrate</name>
    </ligand>
</feature>
<dbReference type="EC" id="2.3.1.234" evidence="8"/>
<comment type="similarity">
    <text evidence="8">Belongs to the KAE1 / TsaD family.</text>
</comment>
<dbReference type="Gene3D" id="3.30.420.40">
    <property type="match status" value="2"/>
</dbReference>
<dbReference type="PANTHER" id="PTHR11735:SF6">
    <property type="entry name" value="TRNA N6-ADENOSINE THREONYLCARBAMOYLTRANSFERASE, MITOCHONDRIAL"/>
    <property type="match status" value="1"/>
</dbReference>
<keyword evidence="4 8" id="KW-0479">Metal-binding</keyword>
<protein>
    <recommendedName>
        <fullName evidence="8">tRNA N6-adenosine threonylcarbamoyltransferase</fullName>
        <ecNumber evidence="8">2.3.1.234</ecNumber>
    </recommendedName>
    <alternativeName>
        <fullName evidence="8">N6-L-threonylcarbamoyladenine synthase</fullName>
        <shortName evidence="8">t(6)A synthase</shortName>
    </alternativeName>
    <alternativeName>
        <fullName evidence="8">t(6)A37 threonylcarbamoyladenosine biosynthesis protein TsaD</fullName>
    </alternativeName>
    <alternativeName>
        <fullName evidence="8">tRNA threonylcarbamoyladenosine biosynthesis protein TsaD</fullName>
    </alternativeName>
</protein>
<dbReference type="InterPro" id="IPR022450">
    <property type="entry name" value="TsaD"/>
</dbReference>
<reference evidence="10 11" key="1">
    <citation type="journal article" date="2016" name="Nat. Commun.">
        <title>Thousands of microbial genomes shed light on interconnected biogeochemical processes in an aquifer system.</title>
        <authorList>
            <person name="Anantharaman K."/>
            <person name="Brown C.T."/>
            <person name="Hug L.A."/>
            <person name="Sharon I."/>
            <person name="Castelle C.J."/>
            <person name="Probst A.J."/>
            <person name="Thomas B.C."/>
            <person name="Singh A."/>
            <person name="Wilkins M.J."/>
            <person name="Karaoz U."/>
            <person name="Brodie E.L."/>
            <person name="Williams K.H."/>
            <person name="Hubbard S.S."/>
            <person name="Banfield J.F."/>
        </authorList>
    </citation>
    <scope>NUCLEOTIDE SEQUENCE [LARGE SCALE GENOMIC DNA]</scope>
    <source>
        <strain evidence="11">RIFCSPLOWO2_12_FULL_64_10</strain>
    </source>
</reference>
<evidence type="ECO:0000256" key="4">
    <source>
        <dbReference type="ARBA" id="ARBA00022723"/>
    </source>
</evidence>
<dbReference type="Pfam" id="PF00814">
    <property type="entry name" value="TsaD"/>
    <property type="match status" value="1"/>
</dbReference>
<dbReference type="AlphaFoldDB" id="A0A1F6C3T1"/>
<evidence type="ECO:0000256" key="8">
    <source>
        <dbReference type="HAMAP-Rule" id="MF_01445"/>
    </source>
</evidence>
<keyword evidence="5 8" id="KW-0408">Iron</keyword>
<feature type="binding site" evidence="8">
    <location>
        <begin position="141"/>
        <end position="145"/>
    </location>
    <ligand>
        <name>substrate</name>
    </ligand>
</feature>
<comment type="cofactor">
    <cofactor evidence="8">
        <name>Fe(2+)</name>
        <dbReference type="ChEBI" id="CHEBI:29033"/>
    </cofactor>
    <text evidence="8">Binds 1 Fe(2+) ion per subunit.</text>
</comment>
<dbReference type="GO" id="GO:0005506">
    <property type="term" value="F:iron ion binding"/>
    <property type="evidence" value="ECO:0007669"/>
    <property type="project" value="UniProtKB-UniRule"/>
</dbReference>
<evidence type="ECO:0000256" key="7">
    <source>
        <dbReference type="ARBA" id="ARBA00048117"/>
    </source>
</evidence>
<dbReference type="HAMAP" id="MF_01445">
    <property type="entry name" value="TsaD"/>
    <property type="match status" value="1"/>
</dbReference>